<evidence type="ECO:0000313" key="1">
    <source>
        <dbReference type="EMBL" id="KAK5635119.1"/>
    </source>
</evidence>
<comment type="caution">
    <text evidence="1">The sequence shown here is derived from an EMBL/GenBank/DDBJ whole genome shotgun (WGS) entry which is preliminary data.</text>
</comment>
<reference evidence="1 2" key="1">
    <citation type="submission" date="2023-10" db="EMBL/GenBank/DDBJ databases">
        <title>Draft genome sequence of Xylaria bambusicola isolate GMP-LS, the root and basal stem rot pathogen of sugarcane in Indonesia.</title>
        <authorList>
            <person name="Selvaraj P."/>
            <person name="Muralishankar V."/>
            <person name="Muruganantham S."/>
            <person name="Sp S."/>
            <person name="Haryani S."/>
            <person name="Lau K.J.X."/>
            <person name="Naqvi N.I."/>
        </authorList>
    </citation>
    <scope>NUCLEOTIDE SEQUENCE [LARGE SCALE GENOMIC DNA]</scope>
    <source>
        <strain evidence="1">GMP-LS</strain>
    </source>
</reference>
<name>A0AAN7V3Z5_9PEZI</name>
<dbReference type="AlphaFoldDB" id="A0AAN7V3Z5"/>
<gene>
    <name evidence="1" type="ORF">RRF57_010831</name>
</gene>
<evidence type="ECO:0000313" key="2">
    <source>
        <dbReference type="Proteomes" id="UP001305414"/>
    </source>
</evidence>
<sequence>MPPSSGLNSVVSKATQTEGDWSEIEVDVNKLVTALQSLVPAVQSLIPPPEPVEIVVSLSLASSQNH</sequence>
<protein>
    <submittedName>
        <fullName evidence="1">Uncharacterized protein</fullName>
    </submittedName>
</protein>
<keyword evidence="2" id="KW-1185">Reference proteome</keyword>
<dbReference type="Proteomes" id="UP001305414">
    <property type="component" value="Unassembled WGS sequence"/>
</dbReference>
<proteinExistence type="predicted"/>
<organism evidence="1 2">
    <name type="scientific">Xylaria bambusicola</name>
    <dbReference type="NCBI Taxonomy" id="326684"/>
    <lineage>
        <taxon>Eukaryota</taxon>
        <taxon>Fungi</taxon>
        <taxon>Dikarya</taxon>
        <taxon>Ascomycota</taxon>
        <taxon>Pezizomycotina</taxon>
        <taxon>Sordariomycetes</taxon>
        <taxon>Xylariomycetidae</taxon>
        <taxon>Xylariales</taxon>
        <taxon>Xylariaceae</taxon>
        <taxon>Xylaria</taxon>
    </lineage>
</organism>
<accession>A0AAN7V3Z5</accession>
<dbReference type="EMBL" id="JAWHQM010000049">
    <property type="protein sequence ID" value="KAK5635119.1"/>
    <property type="molecule type" value="Genomic_DNA"/>
</dbReference>